<accession>A0ABW7IAC7</accession>
<protein>
    <submittedName>
        <fullName evidence="1">YcjX family protein</fullName>
    </submittedName>
</protein>
<dbReference type="EMBL" id="JBIHMM010000004">
    <property type="protein sequence ID" value="MFH0255003.1"/>
    <property type="molecule type" value="Genomic_DNA"/>
</dbReference>
<dbReference type="PANTHER" id="PTHR38605:SF1">
    <property type="entry name" value="ATPASE"/>
    <property type="match status" value="1"/>
</dbReference>
<dbReference type="PANTHER" id="PTHR38605">
    <property type="entry name" value="ATPASE-RELATED"/>
    <property type="match status" value="1"/>
</dbReference>
<keyword evidence="2" id="KW-1185">Reference proteome</keyword>
<evidence type="ECO:0000313" key="2">
    <source>
        <dbReference type="Proteomes" id="UP001607157"/>
    </source>
</evidence>
<dbReference type="Pfam" id="PF04317">
    <property type="entry name" value="DUF463"/>
    <property type="match status" value="1"/>
</dbReference>
<name>A0ABW7IAC7_9RHOB</name>
<dbReference type="PIRSF" id="PIRSF019381">
    <property type="entry name" value="YcjX"/>
    <property type="match status" value="1"/>
</dbReference>
<reference evidence="1 2" key="1">
    <citation type="submission" date="2024-10" db="EMBL/GenBank/DDBJ databases">
        <authorList>
            <person name="Yang X.-N."/>
        </authorList>
    </citation>
    <scope>NUCLEOTIDE SEQUENCE [LARGE SCALE GENOMIC DNA]</scope>
    <source>
        <strain evidence="1 2">CAU 1059</strain>
    </source>
</reference>
<proteinExistence type="predicted"/>
<dbReference type="Proteomes" id="UP001607157">
    <property type="component" value="Unassembled WGS sequence"/>
</dbReference>
<organism evidence="1 2">
    <name type="scientific">Roseovarius aquimarinus</name>
    <dbReference type="NCBI Taxonomy" id="1229156"/>
    <lineage>
        <taxon>Bacteria</taxon>
        <taxon>Pseudomonadati</taxon>
        <taxon>Pseudomonadota</taxon>
        <taxon>Alphaproteobacteria</taxon>
        <taxon>Rhodobacterales</taxon>
        <taxon>Roseobacteraceae</taxon>
        <taxon>Roseovarius</taxon>
    </lineage>
</organism>
<sequence length="475" mass="51937">MGISNLADGLARGAERLTGTVSGAFFEPVIRIGVTGLARAGKTVFITSLVANLLERGRMPGLAAAAEGRIDAAFLQPQPDDTVPRFEFERHLDALTAPTPRWPESTRTISELRLSLRVRPTGLLAGFSGPRTVHVDIVDYPGEWLLDLALMDKSYADWCEATLYLMKRREIGAPYLARLADEDGAESWDEPRIKALADSFTAYLEAARDKGLSGVAPGRFLLPGDMAGSPALTFAPMQKPEKPARRGLWREMERRFDAYKAQIVTPFFRDHFAKIDRQIVLVDALGAIHAGPPAVADLQDTMAEILGAFRPGRNAFLSRIFLGRRVEKILFAATKADHLHHSQHARLTAFMEALTQGARSRADFQGAETSALALAALRATVEEERMHEGETLACVRGTLQNPDGTRGKEAAFHPGDLPESPASLIAAARQGHEAWLDADYRIMKFAPAPLVSKPGMGPPHIRLDRAAQFLIGDRL</sequence>
<evidence type="ECO:0000313" key="1">
    <source>
        <dbReference type="EMBL" id="MFH0255003.1"/>
    </source>
</evidence>
<gene>
    <name evidence="1" type="ORF">ACGRVM_13950</name>
</gene>
<dbReference type="RefSeq" id="WP_377172628.1">
    <property type="nucleotide sequence ID" value="NZ_JBHTJC010000004.1"/>
</dbReference>
<comment type="caution">
    <text evidence="1">The sequence shown here is derived from an EMBL/GenBank/DDBJ whole genome shotgun (WGS) entry which is preliminary data.</text>
</comment>
<dbReference type="InterPro" id="IPR007413">
    <property type="entry name" value="YcjX-like"/>
</dbReference>